<dbReference type="PATRIC" id="fig|451644.5.peg.4699"/>
<dbReference type="OrthoDB" id="9955960at2"/>
<comment type="caution">
    <text evidence="2">The sequence shown here is derived from an EMBL/GenBank/DDBJ whole genome shotgun (WGS) entry which is preliminary data.</text>
</comment>
<organism evidence="2 3">
    <name type="scientific">Mycolicibacterium conceptionense</name>
    <dbReference type="NCBI Taxonomy" id="451644"/>
    <lineage>
        <taxon>Bacteria</taxon>
        <taxon>Bacillati</taxon>
        <taxon>Actinomycetota</taxon>
        <taxon>Actinomycetes</taxon>
        <taxon>Mycobacteriales</taxon>
        <taxon>Mycobacteriaceae</taxon>
        <taxon>Mycolicibacterium</taxon>
    </lineage>
</organism>
<evidence type="ECO:0000256" key="1">
    <source>
        <dbReference type="SAM" id="MobiDB-lite"/>
    </source>
</evidence>
<gene>
    <name evidence="2" type="ORF">ACT17_22760</name>
</gene>
<accession>A0A0J8U325</accession>
<dbReference type="EMBL" id="LFOD01000025">
    <property type="protein sequence ID" value="KMV15921.1"/>
    <property type="molecule type" value="Genomic_DNA"/>
</dbReference>
<evidence type="ECO:0000313" key="3">
    <source>
        <dbReference type="Proteomes" id="UP000037594"/>
    </source>
</evidence>
<sequence length="104" mass="11315">MPEYNEPHIWTGRAHQPQPGRFVDTRIDAHPAVAEFGGLEAHVTVTENAGGEYLGWVDAGCEDDPPVMIQHEKIFEISFPYGSAAEVRAGRGSIVRLSVTAAEV</sequence>
<name>A0A0J8U325_9MYCO</name>
<protein>
    <submittedName>
        <fullName evidence="2">Uncharacterized protein</fullName>
    </submittedName>
</protein>
<dbReference type="Proteomes" id="UP000037594">
    <property type="component" value="Unassembled WGS sequence"/>
</dbReference>
<proteinExistence type="predicted"/>
<reference evidence="2 3" key="1">
    <citation type="submission" date="2015-06" db="EMBL/GenBank/DDBJ databases">
        <title>Genome sequence of Mycobacterium conceptionense strain MLE.</title>
        <authorList>
            <person name="Greninger A.L."/>
            <person name="Cunningham G."/>
            <person name="Chiu C.Y."/>
            <person name="Miller S."/>
        </authorList>
    </citation>
    <scope>NUCLEOTIDE SEQUENCE [LARGE SCALE GENOMIC DNA]</scope>
    <source>
        <strain evidence="2 3">MLE</strain>
    </source>
</reference>
<dbReference type="AlphaFoldDB" id="A0A0J8U325"/>
<evidence type="ECO:0000313" key="2">
    <source>
        <dbReference type="EMBL" id="KMV15921.1"/>
    </source>
</evidence>
<feature type="region of interest" description="Disordered" evidence="1">
    <location>
        <begin position="1"/>
        <end position="20"/>
    </location>
</feature>